<name>A0A4Y7RIB7_COPMI</name>
<feature type="region of interest" description="Disordered" evidence="1">
    <location>
        <begin position="98"/>
        <end position="330"/>
    </location>
</feature>
<proteinExistence type="predicted"/>
<organism evidence="2 3">
    <name type="scientific">Coprinellus micaceus</name>
    <name type="common">Glistening ink-cap mushroom</name>
    <name type="synonym">Coprinus micaceus</name>
    <dbReference type="NCBI Taxonomy" id="71717"/>
    <lineage>
        <taxon>Eukaryota</taxon>
        <taxon>Fungi</taxon>
        <taxon>Dikarya</taxon>
        <taxon>Basidiomycota</taxon>
        <taxon>Agaricomycotina</taxon>
        <taxon>Agaricomycetes</taxon>
        <taxon>Agaricomycetidae</taxon>
        <taxon>Agaricales</taxon>
        <taxon>Agaricineae</taxon>
        <taxon>Psathyrellaceae</taxon>
        <taxon>Coprinellus</taxon>
    </lineage>
</organism>
<evidence type="ECO:0000313" key="3">
    <source>
        <dbReference type="Proteomes" id="UP000298030"/>
    </source>
</evidence>
<protein>
    <submittedName>
        <fullName evidence="2">Uncharacterized protein</fullName>
    </submittedName>
</protein>
<reference evidence="2 3" key="1">
    <citation type="journal article" date="2019" name="Nat. Ecol. Evol.">
        <title>Megaphylogeny resolves global patterns of mushroom evolution.</title>
        <authorList>
            <person name="Varga T."/>
            <person name="Krizsan K."/>
            <person name="Foldi C."/>
            <person name="Dima B."/>
            <person name="Sanchez-Garcia M."/>
            <person name="Sanchez-Ramirez S."/>
            <person name="Szollosi G.J."/>
            <person name="Szarkandi J.G."/>
            <person name="Papp V."/>
            <person name="Albert L."/>
            <person name="Andreopoulos W."/>
            <person name="Angelini C."/>
            <person name="Antonin V."/>
            <person name="Barry K.W."/>
            <person name="Bougher N.L."/>
            <person name="Buchanan P."/>
            <person name="Buyck B."/>
            <person name="Bense V."/>
            <person name="Catcheside P."/>
            <person name="Chovatia M."/>
            <person name="Cooper J."/>
            <person name="Damon W."/>
            <person name="Desjardin D."/>
            <person name="Finy P."/>
            <person name="Geml J."/>
            <person name="Haridas S."/>
            <person name="Hughes K."/>
            <person name="Justo A."/>
            <person name="Karasinski D."/>
            <person name="Kautmanova I."/>
            <person name="Kiss B."/>
            <person name="Kocsube S."/>
            <person name="Kotiranta H."/>
            <person name="LaButti K.M."/>
            <person name="Lechner B.E."/>
            <person name="Liimatainen K."/>
            <person name="Lipzen A."/>
            <person name="Lukacs Z."/>
            <person name="Mihaltcheva S."/>
            <person name="Morgado L.N."/>
            <person name="Niskanen T."/>
            <person name="Noordeloos M.E."/>
            <person name="Ohm R.A."/>
            <person name="Ortiz-Santana B."/>
            <person name="Ovrebo C."/>
            <person name="Racz N."/>
            <person name="Riley R."/>
            <person name="Savchenko A."/>
            <person name="Shiryaev A."/>
            <person name="Soop K."/>
            <person name="Spirin V."/>
            <person name="Szebenyi C."/>
            <person name="Tomsovsky M."/>
            <person name="Tulloss R.E."/>
            <person name="Uehling J."/>
            <person name="Grigoriev I.V."/>
            <person name="Vagvolgyi C."/>
            <person name="Papp T."/>
            <person name="Martin F.M."/>
            <person name="Miettinen O."/>
            <person name="Hibbett D.S."/>
            <person name="Nagy L.G."/>
        </authorList>
    </citation>
    <scope>NUCLEOTIDE SEQUENCE [LARGE SCALE GENOMIC DNA]</scope>
    <source>
        <strain evidence="2 3">FP101781</strain>
    </source>
</reference>
<dbReference type="Proteomes" id="UP000298030">
    <property type="component" value="Unassembled WGS sequence"/>
</dbReference>
<gene>
    <name evidence="2" type="ORF">FA13DRAFT_1145895</name>
</gene>
<feature type="compositionally biased region" description="Polar residues" evidence="1">
    <location>
        <begin position="179"/>
        <end position="231"/>
    </location>
</feature>
<evidence type="ECO:0000256" key="1">
    <source>
        <dbReference type="SAM" id="MobiDB-lite"/>
    </source>
</evidence>
<feature type="compositionally biased region" description="Low complexity" evidence="1">
    <location>
        <begin position="253"/>
        <end position="267"/>
    </location>
</feature>
<feature type="region of interest" description="Disordered" evidence="1">
    <location>
        <begin position="47"/>
        <end position="79"/>
    </location>
</feature>
<dbReference type="AlphaFoldDB" id="A0A4Y7RIB7"/>
<comment type="caution">
    <text evidence="2">The sequence shown here is derived from an EMBL/GenBank/DDBJ whole genome shotgun (WGS) entry which is preliminary data.</text>
</comment>
<feature type="compositionally biased region" description="Polar residues" evidence="1">
    <location>
        <begin position="136"/>
        <end position="158"/>
    </location>
</feature>
<feature type="compositionally biased region" description="Low complexity" evidence="1">
    <location>
        <begin position="165"/>
        <end position="178"/>
    </location>
</feature>
<feature type="compositionally biased region" description="Polar residues" evidence="1">
    <location>
        <begin position="277"/>
        <end position="294"/>
    </location>
</feature>
<accession>A0A4Y7RIB7</accession>
<dbReference type="EMBL" id="QPFP01000545">
    <property type="protein sequence ID" value="TEB08734.1"/>
    <property type="molecule type" value="Genomic_DNA"/>
</dbReference>
<sequence>MRPLSSEAFRYPAFVPQVPGLATGGTPSNVARRNASTPNIMSLDRFRGYDDAPELPTSLPPPPSRLLGMGRSQSQDPRVFAASMTNLEHDLENLDMGQSLLPQQPDSPPRIGPNVPSLPSRRVGHRPTPSFDAFNNRLTPAQPPGSSDSRSMRSTNAPSIARLHSSSSGYSSQSYDTSVYPNSSSSGHGAGNQASPAGSMYANSASGRSSHSIVRSVSQYTPTSIQSGRQLTHSHDGGSIGLDGSQGVSVGNMSAQGGDQSGAQGMAPWNALPLSLRQVSPTSQPQAGSSSNANPRLFSGYMASGRQRSDANVVWDSPGEFEDMYVPESD</sequence>
<feature type="compositionally biased region" description="Acidic residues" evidence="1">
    <location>
        <begin position="319"/>
        <end position="330"/>
    </location>
</feature>
<evidence type="ECO:0000313" key="2">
    <source>
        <dbReference type="EMBL" id="TEB08734.1"/>
    </source>
</evidence>
<keyword evidence="3" id="KW-1185">Reference proteome</keyword>